<dbReference type="GO" id="GO:0000981">
    <property type="term" value="F:DNA-binding transcription factor activity, RNA polymerase II-specific"/>
    <property type="evidence" value="ECO:0007669"/>
    <property type="project" value="TreeGrafter"/>
</dbReference>
<comment type="similarity">
    <text evidence="1 19">Belongs to the p53 family.</text>
</comment>
<dbReference type="PANTHER" id="PTHR11447:SF6">
    <property type="entry name" value="CELLULAR TUMOR ANTIGEN P53"/>
    <property type="match status" value="1"/>
</dbReference>
<keyword evidence="11 19" id="KW-0010">Activator</keyword>
<evidence type="ECO:0000256" key="18">
    <source>
        <dbReference type="PIRSR" id="PIRSR602117-3"/>
    </source>
</evidence>
<evidence type="ECO:0000256" key="6">
    <source>
        <dbReference type="ARBA" id="ARBA00022703"/>
    </source>
</evidence>
<evidence type="ECO:0000256" key="7">
    <source>
        <dbReference type="ARBA" id="ARBA00022723"/>
    </source>
</evidence>
<comment type="function">
    <text evidence="15 19">Multifunctional transcription factor that induces cell cycle arrest, DNA repair or apoptosis upon binding to its target DNA sequence. Acts as a tumor suppressor in many tumor types; induces growth arrest or apoptosis depending on the physiological circumstances and cell type. Negatively regulates cell division by controlling expression of a set of genes required for this process. One of the activated genes is an inhibitor of cyclin-dependent kinases. Apoptosis induction seems to be mediated either by stimulation of BAX and FAS antigen expression, or by repression of Bcl-2 expression.</text>
</comment>
<keyword evidence="4 19" id="KW-0963">Cytoplasm</keyword>
<dbReference type="InterPro" id="IPR012346">
    <property type="entry name" value="p53/RUNT-type_TF_DNA-bd_sf"/>
</dbReference>
<evidence type="ECO:0000259" key="22">
    <source>
        <dbReference type="Pfam" id="PF07710"/>
    </source>
</evidence>
<dbReference type="InterPro" id="IPR011615">
    <property type="entry name" value="p53_DNA-bd"/>
</dbReference>
<feature type="binding site" evidence="16">
    <location>
        <position position="226"/>
    </location>
    <ligand>
        <name>Zn(2+)</name>
        <dbReference type="ChEBI" id="CHEBI:29105"/>
    </ligand>
</feature>
<dbReference type="Gene3D" id="2.60.40.720">
    <property type="match status" value="1"/>
</dbReference>
<dbReference type="GO" id="GO:0051262">
    <property type="term" value="P:protein tetramerization"/>
    <property type="evidence" value="ECO:0007669"/>
    <property type="project" value="InterPro"/>
</dbReference>
<name>A0AAV2KS09_KNICA</name>
<dbReference type="GO" id="GO:0005737">
    <property type="term" value="C:cytoplasm"/>
    <property type="evidence" value="ECO:0007669"/>
    <property type="project" value="UniProtKB-SubCell"/>
</dbReference>
<feature type="region of interest" description="Disordered" evidence="20">
    <location>
        <begin position="268"/>
        <end position="314"/>
    </location>
</feature>
<dbReference type="GO" id="GO:0000978">
    <property type="term" value="F:RNA polymerase II cis-regulatory region sequence-specific DNA binding"/>
    <property type="evidence" value="ECO:0007669"/>
    <property type="project" value="TreeGrafter"/>
</dbReference>
<dbReference type="Proteomes" id="UP001497482">
    <property type="component" value="Chromosome 19"/>
</dbReference>
<evidence type="ECO:0000256" key="12">
    <source>
        <dbReference type="ARBA" id="ARBA00023163"/>
    </source>
</evidence>
<dbReference type="GO" id="GO:0046872">
    <property type="term" value="F:metal ion binding"/>
    <property type="evidence" value="ECO:0007669"/>
    <property type="project" value="UniProtKB-KW"/>
</dbReference>
<dbReference type="AlphaFoldDB" id="A0AAV2KS09"/>
<dbReference type="InterPro" id="IPR008967">
    <property type="entry name" value="p53-like_TF_DNA-bd_sf"/>
</dbReference>
<evidence type="ECO:0000256" key="10">
    <source>
        <dbReference type="ARBA" id="ARBA00023125"/>
    </source>
</evidence>
<keyword evidence="5" id="KW-0597">Phosphoprotein</keyword>
<dbReference type="CDD" id="cd08367">
    <property type="entry name" value="P53"/>
    <property type="match status" value="1"/>
</dbReference>
<keyword evidence="24" id="KW-1185">Reference proteome</keyword>
<feature type="site" description="Interaction with DNA" evidence="17">
    <location>
        <position position="111"/>
    </location>
</feature>
<dbReference type="PANTHER" id="PTHR11447">
    <property type="entry name" value="CELLULAR TUMOR ANTIGEN P53"/>
    <property type="match status" value="1"/>
</dbReference>
<feature type="region of interest" description="Disordered" evidence="20">
    <location>
        <begin position="334"/>
        <end position="366"/>
    </location>
</feature>
<dbReference type="SUPFAM" id="SSF47719">
    <property type="entry name" value="p53 tetramerization domain"/>
    <property type="match status" value="1"/>
</dbReference>
<reference evidence="23 24" key="1">
    <citation type="submission" date="2024-04" db="EMBL/GenBank/DDBJ databases">
        <authorList>
            <person name="Waldvogel A.-M."/>
            <person name="Schoenle A."/>
        </authorList>
    </citation>
    <scope>NUCLEOTIDE SEQUENCE [LARGE SCALE GENOMIC DNA]</scope>
</reference>
<comment type="subcellular location">
    <subcellularLocation>
        <location evidence="19">Cytoplasm</location>
    </subcellularLocation>
    <subcellularLocation>
        <location evidence="19">Nucleus</location>
    </subcellularLocation>
</comment>
<keyword evidence="7 16" id="KW-0479">Metal-binding</keyword>
<organism evidence="23 24">
    <name type="scientific">Knipowitschia caucasica</name>
    <name type="common">Caucasian dwarf goby</name>
    <name type="synonym">Pomatoschistus caucasicus</name>
    <dbReference type="NCBI Taxonomy" id="637954"/>
    <lineage>
        <taxon>Eukaryota</taxon>
        <taxon>Metazoa</taxon>
        <taxon>Chordata</taxon>
        <taxon>Craniata</taxon>
        <taxon>Vertebrata</taxon>
        <taxon>Euteleostomi</taxon>
        <taxon>Actinopterygii</taxon>
        <taxon>Neopterygii</taxon>
        <taxon>Teleostei</taxon>
        <taxon>Neoteleostei</taxon>
        <taxon>Acanthomorphata</taxon>
        <taxon>Gobiaria</taxon>
        <taxon>Gobiiformes</taxon>
        <taxon>Gobioidei</taxon>
        <taxon>Gobiidae</taxon>
        <taxon>Gobiinae</taxon>
        <taxon>Knipowitschia</taxon>
    </lineage>
</organism>
<dbReference type="InterPro" id="IPR036674">
    <property type="entry name" value="p53_tetramer_sf"/>
</dbReference>
<evidence type="ECO:0000256" key="4">
    <source>
        <dbReference type="ARBA" id="ARBA00022490"/>
    </source>
</evidence>
<evidence type="ECO:0000256" key="20">
    <source>
        <dbReference type="SAM" id="MobiDB-lite"/>
    </source>
</evidence>
<evidence type="ECO:0000256" key="17">
    <source>
        <dbReference type="PIRSR" id="PIRSR602117-2"/>
    </source>
</evidence>
<feature type="compositionally biased region" description="Basic and acidic residues" evidence="20">
    <location>
        <begin position="334"/>
        <end position="347"/>
    </location>
</feature>
<evidence type="ECO:0000256" key="15">
    <source>
        <dbReference type="ARBA" id="ARBA00045328"/>
    </source>
</evidence>
<feature type="domain" description="p53 tetramerisation" evidence="22">
    <location>
        <begin position="303"/>
        <end position="342"/>
    </location>
</feature>
<proteinExistence type="inferred from homology"/>
<gene>
    <name evidence="23" type="ORF">KC01_LOCUS20366</name>
</gene>
<feature type="binding site" evidence="16">
    <location>
        <position position="170"/>
    </location>
    <ligand>
        <name>Zn(2+)</name>
        <dbReference type="ChEBI" id="CHEBI:29105"/>
    </ligand>
</feature>
<feature type="compositionally biased region" description="Basic and acidic residues" evidence="20">
    <location>
        <begin position="268"/>
        <end position="286"/>
    </location>
</feature>
<evidence type="ECO:0000256" key="2">
    <source>
        <dbReference type="ARBA" id="ARBA00011393"/>
    </source>
</evidence>
<keyword evidence="14 19" id="KW-0131">Cell cycle</keyword>
<keyword evidence="6 19" id="KW-0053">Apoptosis</keyword>
<dbReference type="InterPro" id="IPR057064">
    <property type="entry name" value="P53_central_site"/>
</dbReference>
<keyword evidence="12 19" id="KW-0804">Transcription</keyword>
<feature type="binding site" evidence="16">
    <location>
        <position position="230"/>
    </location>
    <ligand>
        <name>Zn(2+)</name>
        <dbReference type="ChEBI" id="CHEBI:29105"/>
    </ligand>
</feature>
<evidence type="ECO:0000256" key="1">
    <source>
        <dbReference type="ARBA" id="ARBA00006167"/>
    </source>
</evidence>
<keyword evidence="8 16" id="KW-0862">Zinc</keyword>
<dbReference type="Pfam" id="PF00870">
    <property type="entry name" value="P53"/>
    <property type="match status" value="1"/>
</dbReference>
<dbReference type="PRINTS" id="PR00386">
    <property type="entry name" value="P53SUPPRESSR"/>
</dbReference>
<evidence type="ECO:0000256" key="3">
    <source>
        <dbReference type="ARBA" id="ARBA00017135"/>
    </source>
</evidence>
<evidence type="ECO:0000256" key="8">
    <source>
        <dbReference type="ARBA" id="ARBA00022833"/>
    </source>
</evidence>
<sequence length="366" mass="40870">MCVCKKRHLRSWTQTRSHDHIAASEVVHQDTFAELWGSLTGGPSRSPIVVGEETWTAEFNALAEGFDEKLFEIGGTPGASFCSSASSVLETCDHPGNHDFTLRFQKSGTAKSVTSTYSESLNKLYCQLAKTSPVEVLVSKEPPLGSVLRATAVYKKTEHVAEVVRRCPHHQNEDVVAHRSHLIRIEGSQLVRYYEDARTNRHSVTVPYEPPQLGAERTTILLSFMCNSSCMGGMNRRPIRTILTLETPEGVVLGRRSFEVRVCACPGRDRKTEEGNQDKAQTDVKQPKKRKSVPVVPPLKRTKSASSDEDDKVFTLQVKGRERFQMLKKINDGLELLDKEKKNKPKDPVPSSGKRLLVKGEKSETE</sequence>
<protein>
    <recommendedName>
        <fullName evidence="3 19">Cellular tumor antigen p53</fullName>
    </recommendedName>
</protein>
<feature type="domain" description="p53 DNA-binding" evidence="21">
    <location>
        <begin position="93"/>
        <end position="276"/>
    </location>
</feature>
<dbReference type="GO" id="GO:0006915">
    <property type="term" value="P:apoptotic process"/>
    <property type="evidence" value="ECO:0007669"/>
    <property type="project" value="UniProtKB-KW"/>
</dbReference>
<comment type="cofactor">
    <cofactor evidence="16 19">
        <name>Zn(2+)</name>
        <dbReference type="ChEBI" id="CHEBI:29105"/>
    </cofactor>
    <text evidence="16 19">Binds 1 zinc ion per subunit.</text>
</comment>
<evidence type="ECO:0000256" key="19">
    <source>
        <dbReference type="RuleBase" id="RU003304"/>
    </source>
</evidence>
<dbReference type="InterPro" id="IPR002117">
    <property type="entry name" value="p53_tumour_suppressor"/>
</dbReference>
<comment type="subunit">
    <text evidence="2 19">Binds DNA as a homotetramer.</text>
</comment>
<evidence type="ECO:0000313" key="24">
    <source>
        <dbReference type="Proteomes" id="UP001497482"/>
    </source>
</evidence>
<keyword evidence="10 19" id="KW-0238">DNA-binding</keyword>
<evidence type="ECO:0000256" key="13">
    <source>
        <dbReference type="ARBA" id="ARBA00023242"/>
    </source>
</evidence>
<evidence type="ECO:0000256" key="9">
    <source>
        <dbReference type="ARBA" id="ARBA00023015"/>
    </source>
</evidence>
<dbReference type="Pfam" id="PF07710">
    <property type="entry name" value="P53_tetramer"/>
    <property type="match status" value="1"/>
</dbReference>
<evidence type="ECO:0000256" key="16">
    <source>
        <dbReference type="PIRSR" id="PIRSR602117-1"/>
    </source>
</evidence>
<evidence type="ECO:0000313" key="23">
    <source>
        <dbReference type="EMBL" id="CAL1590929.1"/>
    </source>
</evidence>
<dbReference type="EMBL" id="OZ035841">
    <property type="protein sequence ID" value="CAL1590929.1"/>
    <property type="molecule type" value="Genomic_DNA"/>
</dbReference>
<evidence type="ECO:0000259" key="21">
    <source>
        <dbReference type="Pfam" id="PF00870"/>
    </source>
</evidence>
<evidence type="ECO:0000256" key="11">
    <source>
        <dbReference type="ARBA" id="ARBA00023159"/>
    </source>
</evidence>
<feature type="binding site" evidence="16">
    <location>
        <position position="167"/>
    </location>
    <ligand>
        <name>Zn(2+)</name>
        <dbReference type="ChEBI" id="CHEBI:29105"/>
    </ligand>
</feature>
<dbReference type="Gene3D" id="4.10.170.10">
    <property type="entry name" value="p53-like tetramerisation domain"/>
    <property type="match status" value="1"/>
</dbReference>
<dbReference type="PROSITE" id="PS00348">
    <property type="entry name" value="P53"/>
    <property type="match status" value="1"/>
</dbReference>
<keyword evidence="13 19" id="KW-0539">Nucleus</keyword>
<dbReference type="SUPFAM" id="SSF49417">
    <property type="entry name" value="p53-like transcription factors"/>
    <property type="match status" value="1"/>
</dbReference>
<evidence type="ECO:0000256" key="5">
    <source>
        <dbReference type="ARBA" id="ARBA00022553"/>
    </source>
</evidence>
<keyword evidence="9 19" id="KW-0805">Transcription regulation</keyword>
<accession>A0AAV2KS09</accession>
<evidence type="ECO:0000256" key="14">
    <source>
        <dbReference type="ARBA" id="ARBA00023306"/>
    </source>
</evidence>
<feature type="cross-link" description="Glycyl lysine isopeptide (Lys-Gly) (interchain with G-Cter in ubiquitin)" evidence="18">
    <location>
        <position position="279"/>
    </location>
</feature>
<dbReference type="GO" id="GO:0005634">
    <property type="term" value="C:nucleus"/>
    <property type="evidence" value="ECO:0007669"/>
    <property type="project" value="UniProtKB-SubCell"/>
</dbReference>
<dbReference type="InterPro" id="IPR010991">
    <property type="entry name" value="p53_tetrameristn"/>
</dbReference>